<dbReference type="GO" id="GO:0060271">
    <property type="term" value="P:cilium assembly"/>
    <property type="evidence" value="ECO:0007669"/>
    <property type="project" value="TreeGrafter"/>
</dbReference>
<evidence type="ECO:0000313" key="3">
    <source>
        <dbReference type="Proteomes" id="UP000327044"/>
    </source>
</evidence>
<dbReference type="InterPro" id="IPR037695">
    <property type="entry name" value="IQUB"/>
</dbReference>
<dbReference type="InterPro" id="IPR029071">
    <property type="entry name" value="Ubiquitin-like_domsf"/>
</dbReference>
<dbReference type="InterPro" id="IPR057887">
    <property type="entry name" value="IQUB_helical"/>
</dbReference>
<dbReference type="Pfam" id="PF25805">
    <property type="entry name" value="IQUB"/>
    <property type="match status" value="1"/>
</dbReference>
<dbReference type="GO" id="GO:0001669">
    <property type="term" value="C:acrosomal vesicle"/>
    <property type="evidence" value="ECO:0007669"/>
    <property type="project" value="TreeGrafter"/>
</dbReference>
<proteinExistence type="predicted"/>
<dbReference type="EMBL" id="VVIM01000001">
    <property type="protein sequence ID" value="KAB0804735.1"/>
    <property type="molecule type" value="Genomic_DNA"/>
</dbReference>
<keyword evidence="3" id="KW-1185">Reference proteome</keyword>
<dbReference type="AlphaFoldDB" id="A0A5N4B548"/>
<dbReference type="GO" id="GO:0030317">
    <property type="term" value="P:flagellated sperm motility"/>
    <property type="evidence" value="ECO:0007669"/>
    <property type="project" value="TreeGrafter"/>
</dbReference>
<comment type="caution">
    <text evidence="2">The sequence shown here is derived from an EMBL/GenBank/DDBJ whole genome shotgun (WGS) entry which is preliminary data.</text>
</comment>
<accession>A0A5N4B548</accession>
<dbReference type="Proteomes" id="UP000327044">
    <property type="component" value="Unassembled WGS sequence"/>
</dbReference>
<name>A0A5N4B548_PHOPY</name>
<sequence>MDPQSDVSSSPPAVDPFEKLALSSLNDKGRSITVKFTTNDGTVFTQTYSSKIKISEIKDILEDVFGTTADNMLIKEGRSLVSDDKVLNEFNVGDFNMLELYLYSKNPDFTISATNAYKEFATVPDVITVHMLDSDAEDGWRDIVVEMMNQCIEKPFIGGYVNKDSGVEYHHGYSQTGPPKPKVHHTQKSHRDTQTYFLRNRLLDTNYAQATQMAKEDLWIPSITDRILVAGPYETAEEWEKRRDVERKVRTIQRYFRAWKIRKALKELCAEYKKRIRLEEELNDFYKQADEDRKAQELVGKVFPRTKEDFIMLYAMVDRWKKSEIKRICYSYSGPAKISSFFMLLDKEIQMLRAIEAHRHQIKMEMKIKKEHDFFKTIGNPIEWNKHYKDWTNKAIDFNIQMDTLETQQGNEYYNIFLSLNDIDVGVEEKIQALLNLKLLLCDHNCYLSNELVELIDRACELMVRGINRKHLDILMKRIKGLFIKHIKTPECNNGVCKRMLRIKEKIMHSNLYCCNRCGKLKCHSEFPANSQLEKFQVCLTCTWDDRVMEPWVDVAPYRFILRLIRHEEKLKLSESSIAFILQPKDIHYIVVKIWHGHSALTEVTDIYNLRLCRWFIDQEWAPWNCVLLTTEEMKVHYEIKNLEDVYDLHFLHRVFNKHELAKQHFKIALKLENYFQEVGENTKRWHEIKNFKEFIAVHSKTHVFAKCH</sequence>
<dbReference type="PANTHER" id="PTHR21074:SF0">
    <property type="entry name" value="IQ AND UBIQUITIN-LIKE DOMAIN-CONTAINING PROTEIN"/>
    <property type="match status" value="1"/>
</dbReference>
<dbReference type="FunCoup" id="A0A5N4B548">
    <property type="interactions" value="12"/>
</dbReference>
<dbReference type="InParanoid" id="A0A5N4B548"/>
<protein>
    <recommendedName>
        <fullName evidence="1">IQ motif and ubiquitin-like domain-containing protein</fullName>
    </recommendedName>
</protein>
<evidence type="ECO:0000313" key="2">
    <source>
        <dbReference type="EMBL" id="KAB0804735.1"/>
    </source>
</evidence>
<dbReference type="PANTHER" id="PTHR21074">
    <property type="entry name" value="IQ AND UBIQUITIN-LIKE DOMAIN-CONTAINING PROTEIN"/>
    <property type="match status" value="1"/>
</dbReference>
<dbReference type="CDD" id="cd23767">
    <property type="entry name" value="IQCD"/>
    <property type="match status" value="1"/>
</dbReference>
<dbReference type="GO" id="GO:0031514">
    <property type="term" value="C:motile cilium"/>
    <property type="evidence" value="ECO:0007669"/>
    <property type="project" value="TreeGrafter"/>
</dbReference>
<gene>
    <name evidence="2" type="ORF">PPYR_01705</name>
</gene>
<organism evidence="2 3">
    <name type="scientific">Photinus pyralis</name>
    <name type="common">Common eastern firefly</name>
    <name type="synonym">Lampyris pyralis</name>
    <dbReference type="NCBI Taxonomy" id="7054"/>
    <lineage>
        <taxon>Eukaryota</taxon>
        <taxon>Metazoa</taxon>
        <taxon>Ecdysozoa</taxon>
        <taxon>Arthropoda</taxon>
        <taxon>Hexapoda</taxon>
        <taxon>Insecta</taxon>
        <taxon>Pterygota</taxon>
        <taxon>Neoptera</taxon>
        <taxon>Endopterygota</taxon>
        <taxon>Coleoptera</taxon>
        <taxon>Polyphaga</taxon>
        <taxon>Elateriformia</taxon>
        <taxon>Elateroidea</taxon>
        <taxon>Lampyridae</taxon>
        <taxon>Lampyrinae</taxon>
        <taxon>Photinus</taxon>
    </lineage>
</organism>
<reference evidence="2 3" key="1">
    <citation type="journal article" date="2018" name="Elife">
        <title>Firefly genomes illuminate parallel origins of bioluminescence in beetles.</title>
        <authorList>
            <person name="Fallon T.R."/>
            <person name="Lower S.E."/>
            <person name="Chang C.H."/>
            <person name="Bessho-Uehara M."/>
            <person name="Martin G.J."/>
            <person name="Bewick A.J."/>
            <person name="Behringer M."/>
            <person name="Debat H.J."/>
            <person name="Wong I."/>
            <person name="Day J.C."/>
            <person name="Suvorov A."/>
            <person name="Silva C.J."/>
            <person name="Stanger-Hall K.F."/>
            <person name="Hall D.W."/>
            <person name="Schmitz R.J."/>
            <person name="Nelson D.R."/>
            <person name="Lewis S.M."/>
            <person name="Shigenobu S."/>
            <person name="Bybee S.M."/>
            <person name="Larracuente A.M."/>
            <person name="Oba Y."/>
            <person name="Weng J.K."/>
        </authorList>
    </citation>
    <scope>NUCLEOTIDE SEQUENCE [LARGE SCALE GENOMIC DNA]</scope>
    <source>
        <strain evidence="2">1611_PpyrPB1</strain>
        <tissue evidence="2">Whole body</tissue>
    </source>
</reference>
<dbReference type="SUPFAM" id="SSF54236">
    <property type="entry name" value="Ubiquitin-like"/>
    <property type="match status" value="1"/>
</dbReference>
<feature type="domain" description="IQ motif and ubiquitin-like" evidence="1">
    <location>
        <begin position="367"/>
        <end position="504"/>
    </location>
</feature>
<evidence type="ECO:0000259" key="1">
    <source>
        <dbReference type="Pfam" id="PF25805"/>
    </source>
</evidence>
<dbReference type="PROSITE" id="PS50096">
    <property type="entry name" value="IQ"/>
    <property type="match status" value="1"/>
</dbReference>